<feature type="active site" description="Proton donor" evidence="2">
    <location>
        <position position="55"/>
    </location>
</feature>
<sequence>MSPIPNLKLNSGSLMPAIGLGISAGTLQEARDKAHVWIESALKSGYRHLDTAWLYQTERAVGEAIRASGIPRSEIFVTTKLAWHHHACVEKAIQDSLTKSGLDYFDLYLMHFPQAAAYKDNSFETPLDPRGFETILENPTFNEVWADMEKVLASGRVKAIGVSNFSIKTIQQLLKTANVVPAVNQVELHPYLIQEELVEYAKEKGIVITAYSPTGKAKILADPVILEIAAHHDATTAQVILAWHVARGVAAVPKSTNAERQMENLQLAELRPEDIQRINDLDRNERISNKAGLDGKMLGWTYEQLGW</sequence>
<feature type="binding site" evidence="3">
    <location>
        <position position="111"/>
    </location>
    <ligand>
        <name>substrate</name>
    </ligand>
</feature>
<dbReference type="Pfam" id="PF00248">
    <property type="entry name" value="Aldo_ket_red"/>
    <property type="match status" value="1"/>
</dbReference>
<gene>
    <name evidence="6" type="ORF">FIBSPDRAFT_799076</name>
</gene>
<evidence type="ECO:0000313" key="7">
    <source>
        <dbReference type="Proteomes" id="UP000076532"/>
    </source>
</evidence>
<dbReference type="Gene3D" id="3.20.20.100">
    <property type="entry name" value="NADP-dependent oxidoreductase domain"/>
    <property type="match status" value="1"/>
</dbReference>
<evidence type="ECO:0000256" key="1">
    <source>
        <dbReference type="ARBA" id="ARBA00023002"/>
    </source>
</evidence>
<dbReference type="EMBL" id="KV417649">
    <property type="protein sequence ID" value="KZP12320.1"/>
    <property type="molecule type" value="Genomic_DNA"/>
</dbReference>
<dbReference type="STRING" id="436010.A0A166B6C6"/>
<keyword evidence="1" id="KW-0560">Oxidoreductase</keyword>
<dbReference type="InterPro" id="IPR020471">
    <property type="entry name" value="AKR"/>
</dbReference>
<name>A0A166B6C6_9AGAM</name>
<evidence type="ECO:0000313" key="6">
    <source>
        <dbReference type="EMBL" id="KZP12320.1"/>
    </source>
</evidence>
<dbReference type="InterPro" id="IPR036812">
    <property type="entry name" value="NAD(P)_OxRdtase_dom_sf"/>
</dbReference>
<dbReference type="InterPro" id="IPR018170">
    <property type="entry name" value="Aldo/ket_reductase_CS"/>
</dbReference>
<dbReference type="CDD" id="cd19071">
    <property type="entry name" value="AKR_AKR1-5-like"/>
    <property type="match status" value="1"/>
</dbReference>
<dbReference type="GO" id="GO:0016616">
    <property type="term" value="F:oxidoreductase activity, acting on the CH-OH group of donors, NAD or NADP as acceptor"/>
    <property type="evidence" value="ECO:0007669"/>
    <property type="project" value="UniProtKB-ARBA"/>
</dbReference>
<dbReference type="PROSITE" id="PS00063">
    <property type="entry name" value="ALDOKETO_REDUCTASE_3"/>
    <property type="match status" value="1"/>
</dbReference>
<dbReference type="PIRSF" id="PIRSF000097">
    <property type="entry name" value="AKR"/>
    <property type="match status" value="1"/>
</dbReference>
<feature type="domain" description="NADP-dependent oxidoreductase" evidence="5">
    <location>
        <begin position="19"/>
        <end position="282"/>
    </location>
</feature>
<evidence type="ECO:0000256" key="4">
    <source>
        <dbReference type="PIRSR" id="PIRSR000097-3"/>
    </source>
</evidence>
<dbReference type="OrthoDB" id="416253at2759"/>
<dbReference type="Proteomes" id="UP000076532">
    <property type="component" value="Unassembled WGS sequence"/>
</dbReference>
<reference evidence="6 7" key="1">
    <citation type="journal article" date="2016" name="Mol. Biol. Evol.">
        <title>Comparative Genomics of Early-Diverging Mushroom-Forming Fungi Provides Insights into the Origins of Lignocellulose Decay Capabilities.</title>
        <authorList>
            <person name="Nagy L.G."/>
            <person name="Riley R."/>
            <person name="Tritt A."/>
            <person name="Adam C."/>
            <person name="Daum C."/>
            <person name="Floudas D."/>
            <person name="Sun H."/>
            <person name="Yadav J.S."/>
            <person name="Pangilinan J."/>
            <person name="Larsson K.H."/>
            <person name="Matsuura K."/>
            <person name="Barry K."/>
            <person name="Labutti K."/>
            <person name="Kuo R."/>
            <person name="Ohm R.A."/>
            <person name="Bhattacharya S.S."/>
            <person name="Shirouzu T."/>
            <person name="Yoshinaga Y."/>
            <person name="Martin F.M."/>
            <person name="Grigoriev I.V."/>
            <person name="Hibbett D.S."/>
        </authorList>
    </citation>
    <scope>NUCLEOTIDE SEQUENCE [LARGE SCALE GENOMIC DNA]</scope>
    <source>
        <strain evidence="6 7">CBS 109695</strain>
    </source>
</reference>
<accession>A0A166B6C6</accession>
<feature type="site" description="Lowers pKa of active site Tyr" evidence="4">
    <location>
        <position position="80"/>
    </location>
</feature>
<dbReference type="FunFam" id="3.20.20.100:FF:000002">
    <property type="entry name" value="2,5-diketo-D-gluconic acid reductase A"/>
    <property type="match status" value="1"/>
</dbReference>
<evidence type="ECO:0000259" key="5">
    <source>
        <dbReference type="Pfam" id="PF00248"/>
    </source>
</evidence>
<organism evidence="6 7">
    <name type="scientific">Athelia psychrophila</name>
    <dbReference type="NCBI Taxonomy" id="1759441"/>
    <lineage>
        <taxon>Eukaryota</taxon>
        <taxon>Fungi</taxon>
        <taxon>Dikarya</taxon>
        <taxon>Basidiomycota</taxon>
        <taxon>Agaricomycotina</taxon>
        <taxon>Agaricomycetes</taxon>
        <taxon>Agaricomycetidae</taxon>
        <taxon>Atheliales</taxon>
        <taxon>Atheliaceae</taxon>
        <taxon>Athelia</taxon>
    </lineage>
</organism>
<proteinExistence type="predicted"/>
<keyword evidence="7" id="KW-1185">Reference proteome</keyword>
<dbReference type="InterPro" id="IPR023210">
    <property type="entry name" value="NADP_OxRdtase_dom"/>
</dbReference>
<dbReference type="PROSITE" id="PS00798">
    <property type="entry name" value="ALDOKETO_REDUCTASE_1"/>
    <property type="match status" value="1"/>
</dbReference>
<dbReference type="AlphaFoldDB" id="A0A166B6C6"/>
<evidence type="ECO:0000256" key="2">
    <source>
        <dbReference type="PIRSR" id="PIRSR000097-1"/>
    </source>
</evidence>
<dbReference type="PANTHER" id="PTHR11732">
    <property type="entry name" value="ALDO/KETO REDUCTASE"/>
    <property type="match status" value="1"/>
</dbReference>
<dbReference type="PRINTS" id="PR00069">
    <property type="entry name" value="ALDKETRDTASE"/>
</dbReference>
<dbReference type="SUPFAM" id="SSF51430">
    <property type="entry name" value="NAD(P)-linked oxidoreductase"/>
    <property type="match status" value="1"/>
</dbReference>
<evidence type="ECO:0000256" key="3">
    <source>
        <dbReference type="PIRSR" id="PIRSR000097-2"/>
    </source>
</evidence>
<dbReference type="PROSITE" id="PS00062">
    <property type="entry name" value="ALDOKETO_REDUCTASE_2"/>
    <property type="match status" value="1"/>
</dbReference>
<protein>
    <submittedName>
        <fullName evidence="6">Aldo/keto reductase</fullName>
    </submittedName>
</protein>